<feature type="binding site" evidence="17">
    <location>
        <position position="435"/>
    </location>
    <ligand>
        <name>thiamine diphosphate</name>
        <dbReference type="ChEBI" id="CHEBI:58937"/>
    </ligand>
</feature>
<feature type="binding site" evidence="16">
    <location>
        <position position="28"/>
    </location>
    <ligand>
        <name>substrate</name>
    </ligand>
</feature>
<keyword evidence="11 18" id="KW-0460">Magnesium</keyword>
<dbReference type="PROSITE" id="PS00802">
    <property type="entry name" value="TRANSKETOLASE_2"/>
    <property type="match status" value="1"/>
</dbReference>
<dbReference type="FunFam" id="3.40.50.970:FF:000045">
    <property type="entry name" value="Transketolase"/>
    <property type="match status" value="1"/>
</dbReference>
<keyword evidence="10" id="KW-0106">Calcium</keyword>
<organism evidence="22 23">
    <name type="scientific">Candidatus Pelethenecus faecipullorum</name>
    <dbReference type="NCBI Taxonomy" id="2840900"/>
    <lineage>
        <taxon>Bacteria</taxon>
        <taxon>Bacillati</taxon>
        <taxon>Mycoplasmatota</taxon>
        <taxon>Mollicutes</taxon>
        <taxon>Candidatus Pelethenecus</taxon>
    </lineage>
</organism>
<evidence type="ECO:0000256" key="3">
    <source>
        <dbReference type="ARBA" id="ARBA00001941"/>
    </source>
</evidence>
<feature type="binding site" evidence="17">
    <location>
        <position position="262"/>
    </location>
    <ligand>
        <name>thiamine diphosphate</name>
        <dbReference type="ChEBI" id="CHEBI:58937"/>
    </ligand>
</feature>
<evidence type="ECO:0000256" key="18">
    <source>
        <dbReference type="PIRSR" id="PIRSR605478-4"/>
    </source>
</evidence>
<dbReference type="GO" id="GO:0046872">
    <property type="term" value="F:metal ion binding"/>
    <property type="evidence" value="ECO:0007669"/>
    <property type="project" value="UniProtKB-KW"/>
</dbReference>
<reference evidence="22" key="1">
    <citation type="submission" date="2020-10" db="EMBL/GenBank/DDBJ databases">
        <authorList>
            <person name="Gilroy R."/>
        </authorList>
    </citation>
    <scope>NUCLEOTIDE SEQUENCE</scope>
    <source>
        <strain evidence="22">ChiW17-6978</strain>
    </source>
</reference>
<comment type="cofactor">
    <cofactor evidence="18">
        <name>Mg(2+)</name>
        <dbReference type="ChEBI" id="CHEBI:18420"/>
    </cofactor>
    <text evidence="18">Binds 1 Mg(2+) ion per subunit. Can also utilize other divalent metal cations, such as Ca(2+), Mn(2+) and Co(2+).</text>
</comment>
<evidence type="ECO:0000259" key="21">
    <source>
        <dbReference type="SMART" id="SM00861"/>
    </source>
</evidence>
<dbReference type="SMART" id="SM00861">
    <property type="entry name" value="Transket_pyr"/>
    <property type="match status" value="1"/>
</dbReference>
<comment type="cofactor">
    <cofactor evidence="1">
        <name>Ca(2+)</name>
        <dbReference type="ChEBI" id="CHEBI:29108"/>
    </cofactor>
</comment>
<feature type="binding site" evidence="16">
    <location>
        <position position="471"/>
    </location>
    <ligand>
        <name>substrate</name>
    </ligand>
</feature>
<evidence type="ECO:0000256" key="12">
    <source>
        <dbReference type="ARBA" id="ARBA00023052"/>
    </source>
</evidence>
<feature type="binding site" evidence="16">
    <location>
        <position position="262"/>
    </location>
    <ligand>
        <name>substrate</name>
    </ligand>
</feature>
<feature type="site" description="Important for catalytic activity" evidence="19">
    <location>
        <position position="28"/>
    </location>
</feature>
<comment type="caution">
    <text evidence="22">The sequence shown here is derived from an EMBL/GenBank/DDBJ whole genome shotgun (WGS) entry which is preliminary data.</text>
</comment>
<dbReference type="Pfam" id="PF22613">
    <property type="entry name" value="Transketolase_C_1"/>
    <property type="match status" value="1"/>
</dbReference>
<keyword evidence="20" id="KW-0472">Membrane</keyword>
<comment type="catalytic activity">
    <reaction evidence="13">
        <text>D-sedoheptulose 7-phosphate + D-glyceraldehyde 3-phosphate = aldehydo-D-ribose 5-phosphate + D-xylulose 5-phosphate</text>
        <dbReference type="Rhea" id="RHEA:10508"/>
        <dbReference type="ChEBI" id="CHEBI:57483"/>
        <dbReference type="ChEBI" id="CHEBI:57737"/>
        <dbReference type="ChEBI" id="CHEBI:58273"/>
        <dbReference type="ChEBI" id="CHEBI:59776"/>
        <dbReference type="EC" id="2.2.1.1"/>
    </reaction>
</comment>
<evidence type="ECO:0000313" key="23">
    <source>
        <dbReference type="Proteomes" id="UP000886758"/>
    </source>
</evidence>
<evidence type="ECO:0000256" key="13">
    <source>
        <dbReference type="ARBA" id="ARBA00049473"/>
    </source>
</evidence>
<dbReference type="Gene3D" id="3.40.50.920">
    <property type="match status" value="1"/>
</dbReference>
<dbReference type="GO" id="GO:0006098">
    <property type="term" value="P:pentose-phosphate shunt"/>
    <property type="evidence" value="ECO:0007669"/>
    <property type="project" value="TreeGrafter"/>
</dbReference>
<dbReference type="PANTHER" id="PTHR43522:SF2">
    <property type="entry name" value="TRANSKETOLASE 1-RELATED"/>
    <property type="match status" value="1"/>
</dbReference>
<evidence type="ECO:0000256" key="9">
    <source>
        <dbReference type="ARBA" id="ARBA00022723"/>
    </source>
</evidence>
<dbReference type="InterPro" id="IPR033247">
    <property type="entry name" value="Transketolase_fam"/>
</dbReference>
<evidence type="ECO:0000256" key="5">
    <source>
        <dbReference type="ARBA" id="ARBA00007131"/>
    </source>
</evidence>
<dbReference type="PANTHER" id="PTHR43522">
    <property type="entry name" value="TRANSKETOLASE"/>
    <property type="match status" value="1"/>
</dbReference>
<evidence type="ECO:0000256" key="2">
    <source>
        <dbReference type="ARBA" id="ARBA00001936"/>
    </source>
</evidence>
<evidence type="ECO:0000256" key="1">
    <source>
        <dbReference type="ARBA" id="ARBA00001913"/>
    </source>
</evidence>
<sequence>MSHTIDRDCINTLRVLGSEIITNAKSGHPGIVLGAAPIVHTLFTRHIHLDSNDEKWLNRDRFILSAGHGSVLLYMMLHFAGYPITMDDLKQFRQKGSLTPGHPEYGHTPGVEMTTGPLGQGMATAVGFAIAESHLAAKFNQPNFAIVDHYTYVLCGDGDLQEGVTMEAMSLAGRLNLNKLIVLFDSNDIQLDGDVSLASGDRIEQKVKAMNWNYLKVEDGNDVEAIDEAIKTAKSHSDGPTLIEIKTLIGYGAPSCGESTVHGKPLSIEDLEVLRKNLDYKQPPFTVAANVSEFYQKSIADRGSSANSSWNYLLSTYAKKYPQEYDLFNHYMFDDFHIDDYEGLPSYEVGSSVSTRVVMGKVMDWASLKLPTLMGGSADLTPSTMIKGADGIFSSVNRLGRNIKFGVREHAMAAITNGITLHGCLHGFSSGFFVFSDYEKPAIRLAAIMQIPSLFLFSHDSVCVGEDGPTHQPVEQLAMYRAMPNLHLFRPADAVEMTSAMLLAIENRKNPTIVVSSRQNLPVLSCTDFNGVAHGAYIAFEPKGTPASLLITCGSELELCLRVAKRFEAENVFVRVVSMPSMDLFKRQSIDYQNHVLPPRIQKRMAVEMGVSQPWYQYASVVFGIDVFGQSMALKDIPTQYGFTEENLYREFKEKVL</sequence>
<evidence type="ECO:0000256" key="7">
    <source>
        <dbReference type="ARBA" id="ARBA00013152"/>
    </source>
</evidence>
<dbReference type="InterPro" id="IPR020826">
    <property type="entry name" value="Transketolase_BS"/>
</dbReference>
<feature type="binding site" evidence="16">
    <location>
        <position position="383"/>
    </location>
    <ligand>
        <name>substrate</name>
    </ligand>
</feature>
<dbReference type="Gene3D" id="3.40.50.970">
    <property type="match status" value="2"/>
</dbReference>
<dbReference type="InterPro" id="IPR029061">
    <property type="entry name" value="THDP-binding"/>
</dbReference>
<evidence type="ECO:0000256" key="19">
    <source>
        <dbReference type="PIRSR" id="PIRSR605478-5"/>
    </source>
</evidence>
<dbReference type="InterPro" id="IPR005474">
    <property type="entry name" value="Transketolase_N"/>
</dbReference>
<dbReference type="SUPFAM" id="SSF52922">
    <property type="entry name" value="TK C-terminal domain-like"/>
    <property type="match status" value="1"/>
</dbReference>
<comment type="similarity">
    <text evidence="5">Belongs to the transketolase family.</text>
</comment>
<protein>
    <recommendedName>
        <fullName evidence="7 14">Transketolase</fullName>
        <ecNumber evidence="7 14">2.2.1.1</ecNumber>
    </recommendedName>
</protein>
<evidence type="ECO:0000256" key="20">
    <source>
        <dbReference type="SAM" id="Phobius"/>
    </source>
</evidence>
<dbReference type="Proteomes" id="UP000886758">
    <property type="component" value="Unassembled WGS sequence"/>
</dbReference>
<feature type="binding site" evidence="18">
    <location>
        <position position="189"/>
    </location>
    <ligand>
        <name>Mg(2+)</name>
        <dbReference type="ChEBI" id="CHEBI:18420"/>
    </ligand>
</feature>
<feature type="binding site" evidence="17">
    <location>
        <position position="68"/>
    </location>
    <ligand>
        <name>thiamine diphosphate</name>
        <dbReference type="ChEBI" id="CHEBI:58937"/>
    </ligand>
</feature>
<dbReference type="FunFam" id="3.40.50.970:FF:000004">
    <property type="entry name" value="Transketolase"/>
    <property type="match status" value="1"/>
</dbReference>
<feature type="binding site" evidence="17">
    <location>
        <position position="158"/>
    </location>
    <ligand>
        <name>thiamine diphosphate</name>
        <dbReference type="ChEBI" id="CHEBI:58937"/>
    </ligand>
</feature>
<feature type="transmembrane region" description="Helical" evidence="20">
    <location>
        <begin position="62"/>
        <end position="84"/>
    </location>
</feature>
<feature type="binding site" evidence="16">
    <location>
        <position position="459"/>
    </location>
    <ligand>
        <name>substrate</name>
    </ligand>
</feature>
<evidence type="ECO:0000256" key="17">
    <source>
        <dbReference type="PIRSR" id="PIRSR605478-3"/>
    </source>
</evidence>
<keyword evidence="9 18" id="KW-0479">Metal-binding</keyword>
<feature type="binding site" evidence="17">
    <location>
        <position position="187"/>
    </location>
    <ligand>
        <name>thiamine diphosphate</name>
        <dbReference type="ChEBI" id="CHEBI:58937"/>
    </ligand>
</feature>
<comment type="cofactor">
    <cofactor evidence="3">
        <name>Co(2+)</name>
        <dbReference type="ChEBI" id="CHEBI:48828"/>
    </cofactor>
</comment>
<evidence type="ECO:0000256" key="4">
    <source>
        <dbReference type="ARBA" id="ARBA00002931"/>
    </source>
</evidence>
<evidence type="ECO:0000313" key="22">
    <source>
        <dbReference type="EMBL" id="HIT49592.1"/>
    </source>
</evidence>
<feature type="binding site" evidence="17">
    <location>
        <begin position="116"/>
        <end position="118"/>
    </location>
    <ligand>
        <name>thiamine diphosphate</name>
        <dbReference type="ChEBI" id="CHEBI:58937"/>
    </ligand>
</feature>
<reference evidence="22" key="2">
    <citation type="journal article" date="2021" name="PeerJ">
        <title>Extensive microbial diversity within the chicken gut microbiome revealed by metagenomics and culture.</title>
        <authorList>
            <person name="Gilroy R."/>
            <person name="Ravi A."/>
            <person name="Getino M."/>
            <person name="Pursley I."/>
            <person name="Horton D.L."/>
            <person name="Alikhan N.F."/>
            <person name="Baker D."/>
            <person name="Gharbi K."/>
            <person name="Hall N."/>
            <person name="Watson M."/>
            <person name="Adriaenssens E.M."/>
            <person name="Foster-Nyarko E."/>
            <person name="Jarju S."/>
            <person name="Secka A."/>
            <person name="Antonio M."/>
            <person name="Oren A."/>
            <person name="Chaudhuri R.R."/>
            <person name="La Ragione R."/>
            <person name="Hildebrand F."/>
            <person name="Pallen M.J."/>
        </authorList>
    </citation>
    <scope>NUCLEOTIDE SEQUENCE</scope>
    <source>
        <strain evidence="22">ChiW17-6978</strain>
    </source>
</reference>
<keyword evidence="20" id="KW-0812">Transmembrane</keyword>
<evidence type="ECO:0000256" key="10">
    <source>
        <dbReference type="ARBA" id="ARBA00022837"/>
    </source>
</evidence>
<feature type="active site" description="Proton donor" evidence="15">
    <location>
        <position position="409"/>
    </location>
</feature>
<dbReference type="NCBIfam" id="TIGR00232">
    <property type="entry name" value="tktlase_bact"/>
    <property type="match status" value="1"/>
</dbReference>
<feature type="binding site" evidence="18">
    <location>
        <position position="187"/>
    </location>
    <ligand>
        <name>Mg(2+)</name>
        <dbReference type="ChEBI" id="CHEBI:18420"/>
    </ligand>
</feature>
<dbReference type="GO" id="GO:0004802">
    <property type="term" value="F:transketolase activity"/>
    <property type="evidence" value="ECO:0007669"/>
    <property type="project" value="UniProtKB-UniRule"/>
</dbReference>
<feature type="site" description="Important for catalytic activity" evidence="19">
    <location>
        <position position="262"/>
    </location>
</feature>
<accession>A0A9D1KIL0</accession>
<evidence type="ECO:0000256" key="15">
    <source>
        <dbReference type="PIRSR" id="PIRSR605478-1"/>
    </source>
</evidence>
<evidence type="ECO:0000256" key="6">
    <source>
        <dbReference type="ARBA" id="ARBA00011738"/>
    </source>
</evidence>
<dbReference type="CDD" id="cd07033">
    <property type="entry name" value="TPP_PYR_DXS_TK_like"/>
    <property type="match status" value="1"/>
</dbReference>
<gene>
    <name evidence="22" type="primary">tkt</name>
    <name evidence="22" type="ORF">IAD46_01055</name>
</gene>
<dbReference type="EC" id="2.2.1.1" evidence="7 14"/>
<feature type="binding site" evidence="18">
    <location>
        <position position="157"/>
    </location>
    <ligand>
        <name>Mg(2+)</name>
        <dbReference type="ChEBI" id="CHEBI:18420"/>
    </ligand>
</feature>
<dbReference type="GO" id="GO:0005829">
    <property type="term" value="C:cytosol"/>
    <property type="evidence" value="ECO:0007669"/>
    <property type="project" value="TreeGrafter"/>
</dbReference>
<evidence type="ECO:0000256" key="14">
    <source>
        <dbReference type="NCBIfam" id="TIGR00232"/>
    </source>
</evidence>
<dbReference type="InterPro" id="IPR009014">
    <property type="entry name" value="Transketo_C/PFOR_II"/>
</dbReference>
<dbReference type="Pfam" id="PF02779">
    <property type="entry name" value="Transket_pyr"/>
    <property type="match status" value="1"/>
</dbReference>
<dbReference type="CDD" id="cd02012">
    <property type="entry name" value="TPP_TK"/>
    <property type="match status" value="1"/>
</dbReference>
<dbReference type="SUPFAM" id="SSF52518">
    <property type="entry name" value="Thiamin diphosphate-binding fold (THDP-binding)"/>
    <property type="match status" value="2"/>
</dbReference>
<evidence type="ECO:0000256" key="16">
    <source>
        <dbReference type="PIRSR" id="PIRSR605478-2"/>
    </source>
</evidence>
<dbReference type="Pfam" id="PF00456">
    <property type="entry name" value="Transketolase_N"/>
    <property type="match status" value="1"/>
</dbReference>
<comment type="cofactor">
    <cofactor evidence="17">
        <name>thiamine diphosphate</name>
        <dbReference type="ChEBI" id="CHEBI:58937"/>
    </cofactor>
    <text evidence="17">Binds 1 thiamine pyrophosphate per subunit. During the reaction, the substrate forms a covalent intermediate with the cofactor.</text>
</comment>
<proteinExistence type="inferred from homology"/>
<dbReference type="InterPro" id="IPR005475">
    <property type="entry name" value="Transketolase-like_Pyr-bd"/>
</dbReference>
<dbReference type="InterPro" id="IPR005478">
    <property type="entry name" value="Transketolase_bac-like"/>
</dbReference>
<feature type="binding site" evidence="16">
    <location>
        <position position="467"/>
    </location>
    <ligand>
        <name>substrate</name>
    </ligand>
</feature>
<comment type="cofactor">
    <cofactor evidence="2">
        <name>Mn(2+)</name>
        <dbReference type="ChEBI" id="CHEBI:29035"/>
    </cofactor>
</comment>
<evidence type="ECO:0000256" key="8">
    <source>
        <dbReference type="ARBA" id="ARBA00022679"/>
    </source>
</evidence>
<dbReference type="InterPro" id="IPR055152">
    <property type="entry name" value="Transketolase-like_C_2"/>
</dbReference>
<keyword evidence="8 22" id="KW-0808">Transferase</keyword>
<dbReference type="AlphaFoldDB" id="A0A9D1KIL0"/>
<dbReference type="EMBL" id="DVLF01000036">
    <property type="protein sequence ID" value="HIT49592.1"/>
    <property type="molecule type" value="Genomic_DNA"/>
</dbReference>
<comment type="subunit">
    <text evidence="6">Homodimer.</text>
</comment>
<feature type="binding site" evidence="16">
    <location>
        <position position="356"/>
    </location>
    <ligand>
        <name>substrate</name>
    </ligand>
</feature>
<feature type="domain" description="Transketolase-like pyrimidine-binding" evidence="21">
    <location>
        <begin position="353"/>
        <end position="523"/>
    </location>
</feature>
<keyword evidence="20" id="KW-1133">Transmembrane helix</keyword>
<comment type="function">
    <text evidence="4">Catalyzes the transfer of a two-carbon ketol group from a ketose donor to an aldose acceptor, via a covalent intermediate with the cofactor thiamine pyrophosphate.</text>
</comment>
<evidence type="ECO:0000256" key="11">
    <source>
        <dbReference type="ARBA" id="ARBA00022842"/>
    </source>
</evidence>
<feature type="binding site" evidence="16">
    <location>
        <position position="518"/>
    </location>
    <ligand>
        <name>substrate</name>
    </ligand>
</feature>
<name>A0A9D1KIL0_9MOLU</name>
<keyword evidence="12 17" id="KW-0786">Thiamine pyrophosphate</keyword>